<dbReference type="InterPro" id="IPR011128">
    <property type="entry name" value="G3P_DH_NAD-dep_N"/>
</dbReference>
<comment type="pathway">
    <text evidence="9">Membrane lipid metabolism; glycerophospholipid metabolism.</text>
</comment>
<feature type="binding site" evidence="9">
    <location>
        <position position="92"/>
    </location>
    <ligand>
        <name>NADPH</name>
        <dbReference type="ChEBI" id="CHEBI:57783"/>
    </ligand>
</feature>
<keyword evidence="15" id="KW-1185">Reference proteome</keyword>
<feature type="binding site" evidence="9">
    <location>
        <position position="179"/>
    </location>
    <ligand>
        <name>sn-glycerol 3-phosphate</name>
        <dbReference type="ChEBI" id="CHEBI:57597"/>
    </ligand>
</feature>
<comment type="similarity">
    <text evidence="1 9 10">Belongs to the NAD-dependent glycerol-3-phosphate dehydrogenase family.</text>
</comment>
<feature type="binding site" evidence="9">
    <location>
        <position position="181"/>
    </location>
    <ligand>
        <name>sn-glycerol 3-phosphate</name>
        <dbReference type="ChEBI" id="CHEBI:57597"/>
    </ligand>
</feature>
<evidence type="ECO:0000256" key="1">
    <source>
        <dbReference type="ARBA" id="ARBA00011009"/>
    </source>
</evidence>
<keyword evidence="3 9" id="KW-0521">NADP</keyword>
<dbReference type="EMBL" id="JPYA02000005">
    <property type="protein sequence ID" value="MEB3752379.1"/>
    <property type="molecule type" value="Genomic_DNA"/>
</dbReference>
<feature type="binding site" evidence="9">
    <location>
        <position position="54"/>
    </location>
    <ligand>
        <name>NADPH</name>
        <dbReference type="ChEBI" id="CHEBI:57783"/>
    </ligand>
</feature>
<dbReference type="NCBIfam" id="NF000942">
    <property type="entry name" value="PRK00094.1-4"/>
    <property type="match status" value="1"/>
</dbReference>
<feature type="active site" description="Proton acceptor" evidence="9">
    <location>
        <position position="235"/>
    </location>
</feature>
<feature type="binding site" evidence="9">
    <location>
        <position position="149"/>
    </location>
    <ligand>
        <name>sn-glycerol 3-phosphate</name>
        <dbReference type="ChEBI" id="CHEBI:57597"/>
    </ligand>
</feature>
<evidence type="ECO:0000256" key="9">
    <source>
        <dbReference type="HAMAP-Rule" id="MF_00394"/>
    </source>
</evidence>
<evidence type="ECO:0000256" key="4">
    <source>
        <dbReference type="ARBA" id="ARBA00023002"/>
    </source>
</evidence>
<feature type="binding site" evidence="9">
    <location>
        <position position="323"/>
    </location>
    <ligand>
        <name>NADPH</name>
        <dbReference type="ChEBI" id="CHEBI:57783"/>
    </ligand>
</feature>
<dbReference type="Proteomes" id="UP000029267">
    <property type="component" value="Unassembled WGS sequence"/>
</dbReference>
<keyword evidence="9" id="KW-0547">Nucleotide-binding</keyword>
<feature type="binding site" evidence="9">
    <location>
        <position position="299"/>
    </location>
    <ligand>
        <name>NADPH</name>
        <dbReference type="ChEBI" id="CHEBI:57783"/>
    </ligand>
</feature>
<dbReference type="InterPro" id="IPR006109">
    <property type="entry name" value="G3P_DH_NAD-dep_C"/>
</dbReference>
<comment type="function">
    <text evidence="9">Catalyzes the reduction of the glycolytic intermediate dihydroxyacetone phosphate (DHAP) to sn-glycerol 3-phosphate (G3P), the key precursor for phospholipid synthesis.</text>
</comment>
<gene>
    <name evidence="9" type="primary">gpsA</name>
    <name evidence="14" type="ORF">EP10_003294</name>
</gene>
<evidence type="ECO:0000256" key="8">
    <source>
        <dbReference type="ARBA" id="ARBA00023264"/>
    </source>
</evidence>
<dbReference type="InterPro" id="IPR006168">
    <property type="entry name" value="G3P_DH_NAD-dep"/>
</dbReference>
<reference evidence="14 15" key="1">
    <citation type="journal article" date="2014" name="Genome Announc.">
        <title>Draft Genome Sequence of Geobacillus icigianus Strain G1w1T Isolated from Hot Springs in the Valley of Geysers, Kamchatka (Russian Federation).</title>
        <authorList>
            <person name="Bryanskaya A.V."/>
            <person name="Rozanov A.S."/>
            <person name="Logacheva M.D."/>
            <person name="Kotenko A.V."/>
            <person name="Peltek S.E."/>
        </authorList>
    </citation>
    <scope>NUCLEOTIDE SEQUENCE [LARGE SCALE GENOMIC DNA]</scope>
    <source>
        <strain evidence="14 15">G1w1</strain>
    </source>
</reference>
<feature type="binding site" evidence="9">
    <location>
        <position position="75"/>
    </location>
    <ligand>
        <name>NADPH</name>
        <dbReference type="ChEBI" id="CHEBI:57783"/>
    </ligand>
</feature>
<evidence type="ECO:0000256" key="10">
    <source>
        <dbReference type="RuleBase" id="RU000437"/>
    </source>
</evidence>
<comment type="catalytic activity">
    <reaction evidence="9 11">
        <text>sn-glycerol 3-phosphate + NADP(+) = dihydroxyacetone phosphate + NADPH + H(+)</text>
        <dbReference type="Rhea" id="RHEA:11096"/>
        <dbReference type="ChEBI" id="CHEBI:15378"/>
        <dbReference type="ChEBI" id="CHEBI:57597"/>
        <dbReference type="ChEBI" id="CHEBI:57642"/>
        <dbReference type="ChEBI" id="CHEBI:57783"/>
        <dbReference type="ChEBI" id="CHEBI:58349"/>
        <dbReference type="EC" id="1.1.1.94"/>
    </reaction>
</comment>
<evidence type="ECO:0000259" key="12">
    <source>
        <dbReference type="Pfam" id="PF01210"/>
    </source>
</evidence>
<dbReference type="EC" id="1.1.1.94" evidence="9"/>
<dbReference type="InterPro" id="IPR036291">
    <property type="entry name" value="NAD(P)-bd_dom_sf"/>
</dbReference>
<proteinExistence type="inferred from homology"/>
<comment type="catalytic activity">
    <reaction evidence="9">
        <text>sn-glycerol 3-phosphate + NAD(+) = dihydroxyacetone phosphate + NADH + H(+)</text>
        <dbReference type="Rhea" id="RHEA:11092"/>
        <dbReference type="ChEBI" id="CHEBI:15378"/>
        <dbReference type="ChEBI" id="CHEBI:57540"/>
        <dbReference type="ChEBI" id="CHEBI:57597"/>
        <dbReference type="ChEBI" id="CHEBI:57642"/>
        <dbReference type="ChEBI" id="CHEBI:57945"/>
        <dbReference type="EC" id="1.1.1.94"/>
    </reaction>
</comment>
<dbReference type="NCBIfam" id="NF000940">
    <property type="entry name" value="PRK00094.1-2"/>
    <property type="match status" value="1"/>
</dbReference>
<feature type="binding site" evidence="9">
    <location>
        <position position="235"/>
    </location>
    <ligand>
        <name>sn-glycerol 3-phosphate</name>
        <dbReference type="ChEBI" id="CHEBI:57597"/>
    </ligand>
</feature>
<evidence type="ECO:0000313" key="15">
    <source>
        <dbReference type="Proteomes" id="UP000029267"/>
    </source>
</evidence>
<comment type="caution">
    <text evidence="14">The sequence shown here is derived from an EMBL/GenBank/DDBJ whole genome shotgun (WGS) entry which is preliminary data.</text>
</comment>
<feature type="binding site" evidence="9">
    <location>
        <position position="76"/>
    </location>
    <ligand>
        <name>NADPH</name>
        <dbReference type="ChEBI" id="CHEBI:57783"/>
    </ligand>
</feature>
<keyword evidence="9" id="KW-0963">Cytoplasm</keyword>
<dbReference type="PANTHER" id="PTHR11728">
    <property type="entry name" value="GLYCEROL-3-PHOSPHATE DEHYDROGENASE"/>
    <property type="match status" value="1"/>
</dbReference>
<evidence type="ECO:0000256" key="5">
    <source>
        <dbReference type="ARBA" id="ARBA00023027"/>
    </source>
</evidence>
<dbReference type="Pfam" id="PF07479">
    <property type="entry name" value="NAD_Gly3P_dh_C"/>
    <property type="match status" value="1"/>
</dbReference>
<protein>
    <recommendedName>
        <fullName evidence="9">Glycerol-3-phosphate dehydrogenase [NAD(P)+]</fullName>
        <ecNumber evidence="9">1.1.1.94</ecNumber>
    </recommendedName>
    <alternativeName>
        <fullName evidence="9">NAD(P)(+)-dependent glycerol-3-phosphate dehydrogenase</fullName>
    </alternativeName>
    <alternativeName>
        <fullName evidence="9">NAD(P)H-dependent dihydroxyacetone-phosphate reductase</fullName>
    </alternativeName>
</protein>
<dbReference type="PROSITE" id="PS00957">
    <property type="entry name" value="NAD_G3PDH"/>
    <property type="match status" value="1"/>
</dbReference>
<evidence type="ECO:0000256" key="6">
    <source>
        <dbReference type="ARBA" id="ARBA00023098"/>
    </source>
</evidence>
<feature type="domain" description="Glycerol-3-phosphate dehydrogenase NAD-dependent N-terminal" evidence="12">
    <location>
        <begin position="46"/>
        <end position="203"/>
    </location>
</feature>
<dbReference type="PIRSF" id="PIRSF000114">
    <property type="entry name" value="Glycerol-3-P_dh"/>
    <property type="match status" value="1"/>
</dbReference>
<evidence type="ECO:0000256" key="2">
    <source>
        <dbReference type="ARBA" id="ARBA00022516"/>
    </source>
</evidence>
<dbReference type="PRINTS" id="PR00077">
    <property type="entry name" value="GPDHDRGNASE"/>
</dbReference>
<feature type="binding site" evidence="9">
    <location>
        <position position="325"/>
    </location>
    <ligand>
        <name>NADPH</name>
        <dbReference type="ChEBI" id="CHEBI:57783"/>
    </ligand>
</feature>
<feature type="binding site" evidence="9">
    <location>
        <position position="183"/>
    </location>
    <ligand>
        <name>NADPH</name>
        <dbReference type="ChEBI" id="CHEBI:57783"/>
    </ligand>
</feature>
<feature type="domain" description="Glycerol-3-phosphate dehydrogenase NAD-dependent C-terminal" evidence="13">
    <location>
        <begin position="224"/>
        <end position="364"/>
    </location>
</feature>
<dbReference type="InterPro" id="IPR013328">
    <property type="entry name" value="6PGD_dom2"/>
</dbReference>
<accession>A0ABU6BKA7</accession>
<dbReference type="HAMAP" id="MF_00394">
    <property type="entry name" value="NAD_Glyc3P_dehydrog"/>
    <property type="match status" value="1"/>
</dbReference>
<feature type="binding site" evidence="9">
    <location>
        <position position="299"/>
    </location>
    <ligand>
        <name>sn-glycerol 3-phosphate</name>
        <dbReference type="ChEBI" id="CHEBI:57597"/>
    </ligand>
</feature>
<dbReference type="PANTHER" id="PTHR11728:SF1">
    <property type="entry name" value="GLYCEROL-3-PHOSPHATE DEHYDROGENASE [NAD(+)] 2, CHLOROPLASTIC"/>
    <property type="match status" value="1"/>
</dbReference>
<evidence type="ECO:0000259" key="13">
    <source>
        <dbReference type="Pfam" id="PF07479"/>
    </source>
</evidence>
<organism evidence="14 15">
    <name type="scientific">Geobacillus icigianus</name>
    <dbReference type="NCBI Taxonomy" id="1430331"/>
    <lineage>
        <taxon>Bacteria</taxon>
        <taxon>Bacillati</taxon>
        <taxon>Bacillota</taxon>
        <taxon>Bacilli</taxon>
        <taxon>Bacillales</taxon>
        <taxon>Anoxybacillaceae</taxon>
        <taxon>Geobacillus</taxon>
    </lineage>
</organism>
<evidence type="ECO:0000256" key="7">
    <source>
        <dbReference type="ARBA" id="ARBA00023209"/>
    </source>
</evidence>
<dbReference type="Gene3D" id="1.10.1040.10">
    <property type="entry name" value="N-(1-d-carboxylethyl)-l-norvaline Dehydrogenase, domain 2"/>
    <property type="match status" value="1"/>
</dbReference>
<keyword evidence="8 9" id="KW-1208">Phospholipid metabolism</keyword>
<feature type="binding site" evidence="9">
    <location>
        <position position="149"/>
    </location>
    <ligand>
        <name>NADPH</name>
        <dbReference type="ChEBI" id="CHEBI:57783"/>
    </ligand>
</feature>
<evidence type="ECO:0000256" key="3">
    <source>
        <dbReference type="ARBA" id="ARBA00022857"/>
    </source>
</evidence>
<evidence type="ECO:0000313" key="14">
    <source>
        <dbReference type="EMBL" id="MEB3752379.1"/>
    </source>
</evidence>
<dbReference type="SUPFAM" id="SSF48179">
    <property type="entry name" value="6-phosphogluconate dehydrogenase C-terminal domain-like"/>
    <property type="match status" value="1"/>
</dbReference>
<keyword evidence="5 9" id="KW-0520">NAD</keyword>
<feature type="binding site" evidence="9">
    <location>
        <position position="298"/>
    </location>
    <ligand>
        <name>sn-glycerol 3-phosphate</name>
        <dbReference type="ChEBI" id="CHEBI:57597"/>
    </ligand>
</feature>
<keyword evidence="2 9" id="KW-0444">Lipid biosynthesis</keyword>
<dbReference type="InterPro" id="IPR008927">
    <property type="entry name" value="6-PGluconate_DH-like_C_sf"/>
</dbReference>
<evidence type="ECO:0000256" key="11">
    <source>
        <dbReference type="RuleBase" id="RU000439"/>
    </source>
</evidence>
<dbReference type="Pfam" id="PF01210">
    <property type="entry name" value="NAD_Gly3P_dh_N"/>
    <property type="match status" value="1"/>
</dbReference>
<keyword evidence="7 9" id="KW-0594">Phospholipid biosynthesis</keyword>
<sequence>MRALHRAAQLLGVASVSGEGGMETERCGCFFTLATMGRRKWETMENIAVLGAGSWGTALALVLADNGHRVRLWSHRAEQVREINERRTNEKYLPAARLPESVVGYDDLCAALDGLSIAVLAVPTKAIRTVLNQARPCLTAPITVVAVSKGIEPGTHKRVSEMVMEELGEWLEDVVVLSGPSHAEEVVLRHPTTVAVSSPDMEAARRIQDLFMNHHYFRVYTNPDLIGVEVGGALKNIIALAAGISDGLGYGDNAKAALITRGLAEIARLGCALGANPLTFAGLTGVGDLIVTCTSVHSRNWRAGHMLGQGKKLDEVLESMGMVVEGVRTTKAAYELAKELGVKMPITEALYDVLFAGQDPKEAVDSLMARGKKEEMDDLNTIFAAQES</sequence>
<feature type="binding site" evidence="9">
    <location>
        <position position="300"/>
    </location>
    <ligand>
        <name>sn-glycerol 3-phosphate</name>
        <dbReference type="ChEBI" id="CHEBI:57597"/>
    </ligand>
</feature>
<dbReference type="GO" id="GO:0047952">
    <property type="term" value="F:glycerol-3-phosphate dehydrogenase [NAD(P)+] activity"/>
    <property type="evidence" value="ECO:0007669"/>
    <property type="project" value="UniProtKB-EC"/>
</dbReference>
<dbReference type="SUPFAM" id="SSF51735">
    <property type="entry name" value="NAD(P)-binding Rossmann-fold domains"/>
    <property type="match status" value="1"/>
</dbReference>
<name>A0ABU6BKA7_9BACL</name>
<feature type="binding site" evidence="9">
    <location>
        <position position="288"/>
    </location>
    <ligand>
        <name>sn-glycerol 3-phosphate</name>
        <dbReference type="ChEBI" id="CHEBI:57597"/>
    </ligand>
</feature>
<dbReference type="Gene3D" id="3.40.50.720">
    <property type="entry name" value="NAD(P)-binding Rossmann-like Domain"/>
    <property type="match status" value="1"/>
</dbReference>
<dbReference type="NCBIfam" id="NF000941">
    <property type="entry name" value="PRK00094.1-3"/>
    <property type="match status" value="1"/>
</dbReference>
<feature type="binding site" evidence="9">
    <location>
        <position position="55"/>
    </location>
    <ligand>
        <name>NADPH</name>
        <dbReference type="ChEBI" id="CHEBI:57783"/>
    </ligand>
</feature>
<comment type="subcellular location">
    <subcellularLocation>
        <location evidence="9">Cytoplasm</location>
    </subcellularLocation>
</comment>
<keyword evidence="6 9" id="KW-0443">Lipid metabolism</keyword>
<keyword evidence="4 9" id="KW-0560">Oxidoreductase</keyword>